<feature type="transmembrane region" description="Helical" evidence="7">
    <location>
        <begin position="246"/>
        <end position="279"/>
    </location>
</feature>
<dbReference type="Proteomes" id="UP000634476">
    <property type="component" value="Unassembled WGS sequence"/>
</dbReference>
<dbReference type="EMBL" id="BOOK01000014">
    <property type="protein sequence ID" value="GII00118.1"/>
    <property type="molecule type" value="Genomic_DNA"/>
</dbReference>
<feature type="transmembrane region" description="Helical" evidence="7">
    <location>
        <begin position="299"/>
        <end position="323"/>
    </location>
</feature>
<dbReference type="AlphaFoldDB" id="A0A8J3STR9"/>
<comment type="caution">
    <text evidence="10">The sequence shown here is derived from an EMBL/GenBank/DDBJ whole genome shotgun (WGS) entry which is preliminary data.</text>
</comment>
<keyword evidence="6 7" id="KW-0472">Membrane</keyword>
<dbReference type="RefSeq" id="WP_203874548.1">
    <property type="nucleotide sequence ID" value="NZ_BOOK01000014.1"/>
</dbReference>
<comment type="subcellular location">
    <subcellularLocation>
        <location evidence="1 7">Cell membrane</location>
        <topology evidence="1 7">Multi-pass membrane protein</topology>
    </subcellularLocation>
</comment>
<evidence type="ECO:0000256" key="7">
    <source>
        <dbReference type="RuleBase" id="RU363032"/>
    </source>
</evidence>
<feature type="transmembrane region" description="Helical" evidence="7">
    <location>
        <begin position="178"/>
        <end position="198"/>
    </location>
</feature>
<feature type="region of interest" description="Disordered" evidence="8">
    <location>
        <begin position="1"/>
        <end position="72"/>
    </location>
</feature>
<evidence type="ECO:0000256" key="4">
    <source>
        <dbReference type="ARBA" id="ARBA00022692"/>
    </source>
</evidence>
<evidence type="ECO:0000256" key="1">
    <source>
        <dbReference type="ARBA" id="ARBA00004651"/>
    </source>
</evidence>
<name>A0A8J3STR9_9ACTN</name>
<keyword evidence="3" id="KW-1003">Cell membrane</keyword>
<evidence type="ECO:0000259" key="9">
    <source>
        <dbReference type="PROSITE" id="PS50928"/>
    </source>
</evidence>
<keyword evidence="2 7" id="KW-0813">Transport</keyword>
<dbReference type="GO" id="GO:0005886">
    <property type="term" value="C:plasma membrane"/>
    <property type="evidence" value="ECO:0007669"/>
    <property type="project" value="UniProtKB-SubCell"/>
</dbReference>
<dbReference type="InterPro" id="IPR035906">
    <property type="entry name" value="MetI-like_sf"/>
</dbReference>
<dbReference type="GO" id="GO:0055085">
    <property type="term" value="P:transmembrane transport"/>
    <property type="evidence" value="ECO:0007669"/>
    <property type="project" value="InterPro"/>
</dbReference>
<accession>A0A8J3STR9</accession>
<keyword evidence="4 7" id="KW-0812">Transmembrane</keyword>
<feature type="transmembrane region" description="Helical" evidence="7">
    <location>
        <begin position="144"/>
        <end position="166"/>
    </location>
</feature>
<dbReference type="PANTHER" id="PTHR30151">
    <property type="entry name" value="ALKANE SULFONATE ABC TRANSPORTER-RELATED, MEMBRANE SUBUNIT"/>
    <property type="match status" value="1"/>
</dbReference>
<evidence type="ECO:0000313" key="11">
    <source>
        <dbReference type="Proteomes" id="UP000634476"/>
    </source>
</evidence>
<reference evidence="10" key="1">
    <citation type="submission" date="2021-01" db="EMBL/GenBank/DDBJ databases">
        <title>Whole genome shotgun sequence of Planobispora takensis NBRC 109077.</title>
        <authorList>
            <person name="Komaki H."/>
            <person name="Tamura T."/>
        </authorList>
    </citation>
    <scope>NUCLEOTIDE SEQUENCE</scope>
    <source>
        <strain evidence="10">NBRC 109077</strain>
    </source>
</reference>
<keyword evidence="5 7" id="KW-1133">Transmembrane helix</keyword>
<evidence type="ECO:0000256" key="2">
    <source>
        <dbReference type="ARBA" id="ARBA00022448"/>
    </source>
</evidence>
<gene>
    <name evidence="10" type="ORF">Pta02_21260</name>
</gene>
<dbReference type="SUPFAM" id="SSF161098">
    <property type="entry name" value="MetI-like"/>
    <property type="match status" value="1"/>
</dbReference>
<dbReference type="PROSITE" id="PS50928">
    <property type="entry name" value="ABC_TM1"/>
    <property type="match status" value="1"/>
</dbReference>
<dbReference type="Pfam" id="PF00528">
    <property type="entry name" value="BPD_transp_1"/>
    <property type="match status" value="1"/>
</dbReference>
<evidence type="ECO:0000256" key="3">
    <source>
        <dbReference type="ARBA" id="ARBA00022475"/>
    </source>
</evidence>
<feature type="domain" description="ABC transmembrane type-1" evidence="9">
    <location>
        <begin position="140"/>
        <end position="324"/>
    </location>
</feature>
<dbReference type="CDD" id="cd06261">
    <property type="entry name" value="TM_PBP2"/>
    <property type="match status" value="1"/>
</dbReference>
<evidence type="ECO:0000256" key="8">
    <source>
        <dbReference type="SAM" id="MobiDB-lite"/>
    </source>
</evidence>
<evidence type="ECO:0000313" key="10">
    <source>
        <dbReference type="EMBL" id="GII00118.1"/>
    </source>
</evidence>
<evidence type="ECO:0000256" key="5">
    <source>
        <dbReference type="ARBA" id="ARBA00022989"/>
    </source>
</evidence>
<dbReference type="PANTHER" id="PTHR30151:SF0">
    <property type="entry name" value="ABC TRANSPORTER PERMEASE PROTEIN MJ0413-RELATED"/>
    <property type="match status" value="1"/>
</dbReference>
<dbReference type="InterPro" id="IPR000515">
    <property type="entry name" value="MetI-like"/>
</dbReference>
<evidence type="ECO:0000256" key="6">
    <source>
        <dbReference type="ARBA" id="ARBA00023136"/>
    </source>
</evidence>
<feature type="transmembrane region" description="Helical" evidence="7">
    <location>
        <begin position="204"/>
        <end position="225"/>
    </location>
</feature>
<keyword evidence="11" id="KW-1185">Reference proteome</keyword>
<proteinExistence type="inferred from homology"/>
<comment type="similarity">
    <text evidence="7">Belongs to the binding-protein-dependent transport system permease family.</text>
</comment>
<organism evidence="10 11">
    <name type="scientific">Planobispora takensis</name>
    <dbReference type="NCBI Taxonomy" id="1367882"/>
    <lineage>
        <taxon>Bacteria</taxon>
        <taxon>Bacillati</taxon>
        <taxon>Actinomycetota</taxon>
        <taxon>Actinomycetes</taxon>
        <taxon>Streptosporangiales</taxon>
        <taxon>Streptosporangiaceae</taxon>
        <taxon>Planobispora</taxon>
    </lineage>
</organism>
<sequence length="339" mass="34977">MAGPRTAPHSPSPGPGTDPATVSDAVSDAENAPATGPGTADADSKNAIGSTGPTAPVSGGPGAPDGTAGGLTASRGAAGGQAVLRWGIRAASLPAAAGLWQVLTAADARLWLRFDRLPTLGEIAERFGAQLTTSLYYLDLLQSLIRILTGFGLAAVAGIATGILVARSRRAGDVLLPLLEAVRPIPAIALVPIAILLFPTDEQGIVFITFTAAFFPVTVSTRHAVRALPTIWEEAVRTLGGTRRHVLWNVVLPGILPGVFGGLSVGMGVAWICVISAEMISGEFGVGYRTWHAYTVVDYPGVIVGMITIGVLGWLTSAAIELIGRRATGWLPRAEGSRR</sequence>
<protein>
    <submittedName>
        <fullName evidence="10">Putative nitrate ABC transporter, permease protein</fullName>
    </submittedName>
</protein>
<feature type="compositionally biased region" description="Gly residues" evidence="8">
    <location>
        <begin position="59"/>
        <end position="69"/>
    </location>
</feature>
<dbReference type="Gene3D" id="1.10.3720.10">
    <property type="entry name" value="MetI-like"/>
    <property type="match status" value="1"/>
</dbReference>